<dbReference type="Pfam" id="PF00005">
    <property type="entry name" value="ABC_tran"/>
    <property type="match status" value="1"/>
</dbReference>
<dbReference type="GO" id="GO:0017004">
    <property type="term" value="P:cytochrome complex assembly"/>
    <property type="evidence" value="ECO:0007669"/>
    <property type="project" value="UniProtKB-KW"/>
</dbReference>
<dbReference type="Proteomes" id="UP000227088">
    <property type="component" value="Unassembled WGS sequence"/>
</dbReference>
<evidence type="ECO:0000256" key="6">
    <source>
        <dbReference type="ARBA" id="ARBA00023136"/>
    </source>
</evidence>
<dbReference type="EMBL" id="MABE01000662">
    <property type="protein sequence ID" value="OUS36398.1"/>
    <property type="molecule type" value="Genomic_DNA"/>
</dbReference>
<keyword evidence="4 8" id="KW-0067">ATP-binding</keyword>
<dbReference type="AlphaFoldDB" id="A0A1Y5HGH4"/>
<dbReference type="GO" id="GO:0022857">
    <property type="term" value="F:transmembrane transporter activity"/>
    <property type="evidence" value="ECO:0007669"/>
    <property type="project" value="InterPro"/>
</dbReference>
<name>A0A1Y5HGH4_OLEAN</name>
<evidence type="ECO:0000256" key="2">
    <source>
        <dbReference type="ARBA" id="ARBA00022741"/>
    </source>
</evidence>
<sequence>MTRSASVDEPLKFTTHCDLSAHDVSCERDDRILFEDLSLAVKKGDLIQLVGPNGAGKTTLLRLMAGLNQDFDGEVRWCNENINSCFQDYARQRLYIGHLSAIKKVLTPLENLRWFVSSWPEVKEEDLWQALEEVTLAGYEDVPCQQLSAGQQRRVALARLLVTPTPLWILDEPFTALDKAGVDWLEGQLALHVERGGSVLITSHHALSDIPALRQIELGMHK</sequence>
<dbReference type="Gene3D" id="3.40.50.300">
    <property type="entry name" value="P-loop containing nucleotide triphosphate hydrolases"/>
    <property type="match status" value="1"/>
</dbReference>
<dbReference type="InterPro" id="IPR027417">
    <property type="entry name" value="P-loop_NTPase"/>
</dbReference>
<keyword evidence="3" id="KW-0201">Cytochrome c-type biogenesis</keyword>
<dbReference type="InterPro" id="IPR005895">
    <property type="entry name" value="ABC_transptr_haem_export_CcmA"/>
</dbReference>
<evidence type="ECO:0000313" key="9">
    <source>
        <dbReference type="Proteomes" id="UP000227088"/>
    </source>
</evidence>
<keyword evidence="1" id="KW-0813">Transport</keyword>
<accession>A0A1Y5HGH4</accession>
<evidence type="ECO:0000256" key="3">
    <source>
        <dbReference type="ARBA" id="ARBA00022748"/>
    </source>
</evidence>
<dbReference type="SUPFAM" id="SSF52540">
    <property type="entry name" value="P-loop containing nucleoside triphosphate hydrolases"/>
    <property type="match status" value="1"/>
</dbReference>
<evidence type="ECO:0000313" key="8">
    <source>
        <dbReference type="EMBL" id="OUS36398.1"/>
    </source>
</evidence>
<dbReference type="InterPro" id="IPR003439">
    <property type="entry name" value="ABC_transporter-like_ATP-bd"/>
</dbReference>
<organism evidence="8 9">
    <name type="scientific">Oleispira antarctica</name>
    <dbReference type="NCBI Taxonomy" id="188908"/>
    <lineage>
        <taxon>Bacteria</taxon>
        <taxon>Pseudomonadati</taxon>
        <taxon>Pseudomonadota</taxon>
        <taxon>Gammaproteobacteria</taxon>
        <taxon>Oceanospirillales</taxon>
        <taxon>Oceanospirillaceae</taxon>
        <taxon>Oleispira</taxon>
    </lineage>
</organism>
<dbReference type="SMART" id="SM00382">
    <property type="entry name" value="AAA"/>
    <property type="match status" value="1"/>
</dbReference>
<evidence type="ECO:0000256" key="5">
    <source>
        <dbReference type="ARBA" id="ARBA00022967"/>
    </source>
</evidence>
<dbReference type="GO" id="GO:0005524">
    <property type="term" value="F:ATP binding"/>
    <property type="evidence" value="ECO:0007669"/>
    <property type="project" value="UniProtKB-KW"/>
</dbReference>
<evidence type="ECO:0000256" key="4">
    <source>
        <dbReference type="ARBA" id="ARBA00022840"/>
    </source>
</evidence>
<comment type="caution">
    <text evidence="8">The sequence shown here is derived from an EMBL/GenBank/DDBJ whole genome shotgun (WGS) entry which is preliminary data.</text>
</comment>
<dbReference type="PROSITE" id="PS00211">
    <property type="entry name" value="ABC_TRANSPORTER_1"/>
    <property type="match status" value="1"/>
</dbReference>
<feature type="domain" description="ABC transporter" evidence="7">
    <location>
        <begin position="19"/>
        <end position="220"/>
    </location>
</feature>
<protein>
    <submittedName>
        <fullName evidence="8">Heme ABC transporter ATP-binding protein CcmA</fullName>
    </submittedName>
</protein>
<keyword evidence="5" id="KW-1278">Translocase</keyword>
<dbReference type="GO" id="GO:0016887">
    <property type="term" value="F:ATP hydrolysis activity"/>
    <property type="evidence" value="ECO:0007669"/>
    <property type="project" value="InterPro"/>
</dbReference>
<proteinExistence type="predicted"/>
<keyword evidence="6" id="KW-0472">Membrane</keyword>
<reference evidence="9" key="1">
    <citation type="journal article" date="2017" name="Proc. Natl. Acad. Sci. U.S.A.">
        <title>Simulation of Deepwater Horizon oil plume reveals substrate specialization within a complex community of hydrocarbon degraders.</title>
        <authorList>
            <person name="Hu P."/>
            <person name="Dubinsky E.A."/>
            <person name="Probst A.J."/>
            <person name="Wang J."/>
            <person name="Sieber C.M.K."/>
            <person name="Tom L.M."/>
            <person name="Gardinali P."/>
            <person name="Banfield J.F."/>
            <person name="Atlas R.M."/>
            <person name="Andersen G.L."/>
        </authorList>
    </citation>
    <scope>NUCLEOTIDE SEQUENCE [LARGE SCALE GENOMIC DNA]</scope>
</reference>
<dbReference type="InterPro" id="IPR017871">
    <property type="entry name" value="ABC_transporter-like_CS"/>
</dbReference>
<dbReference type="NCBIfam" id="NF010061">
    <property type="entry name" value="PRK13538.1"/>
    <property type="match status" value="1"/>
</dbReference>
<evidence type="ECO:0000259" key="7">
    <source>
        <dbReference type="PROSITE" id="PS50893"/>
    </source>
</evidence>
<dbReference type="PROSITE" id="PS50893">
    <property type="entry name" value="ABC_TRANSPORTER_2"/>
    <property type="match status" value="1"/>
</dbReference>
<dbReference type="PANTHER" id="PTHR43499:SF1">
    <property type="entry name" value="ABC TRANSPORTER I FAMILY MEMBER 1"/>
    <property type="match status" value="1"/>
</dbReference>
<dbReference type="PANTHER" id="PTHR43499">
    <property type="entry name" value="ABC TRANSPORTER I FAMILY MEMBER 1"/>
    <property type="match status" value="1"/>
</dbReference>
<gene>
    <name evidence="8" type="ORF">A9R00_11590</name>
</gene>
<dbReference type="NCBIfam" id="TIGR01189">
    <property type="entry name" value="ccmA"/>
    <property type="match status" value="1"/>
</dbReference>
<dbReference type="InterPro" id="IPR003593">
    <property type="entry name" value="AAA+_ATPase"/>
</dbReference>
<keyword evidence="2" id="KW-0547">Nucleotide-binding</keyword>
<evidence type="ECO:0000256" key="1">
    <source>
        <dbReference type="ARBA" id="ARBA00022448"/>
    </source>
</evidence>